<evidence type="ECO:0000313" key="1">
    <source>
        <dbReference type="EMBL" id="KAG5599115.1"/>
    </source>
</evidence>
<sequence length="143" mass="16190">MEKTHFQIREDGILLSSRLPKTLSKLERKISRKLQKIALANLSVKASRTRTKAGVNPFGESPSVLGESRASASSVFIRYLDKISIRGHYSYQNKALNESNLWTHQHLQLKLLLVLKQTQVQPFKKGFSNSATQNSIMNIHSKT</sequence>
<reference evidence="1 2" key="1">
    <citation type="submission" date="2020-09" db="EMBL/GenBank/DDBJ databases">
        <title>De no assembly of potato wild relative species, Solanum commersonii.</title>
        <authorList>
            <person name="Cho K."/>
        </authorList>
    </citation>
    <scope>NUCLEOTIDE SEQUENCE [LARGE SCALE GENOMIC DNA]</scope>
    <source>
        <strain evidence="1">LZ3.2</strain>
        <tissue evidence="1">Leaf</tissue>
    </source>
</reference>
<name>A0A9J5YEE9_SOLCO</name>
<gene>
    <name evidence="1" type="ORF">H5410_030485</name>
</gene>
<keyword evidence="2" id="KW-1185">Reference proteome</keyword>
<comment type="caution">
    <text evidence="1">The sequence shown here is derived from an EMBL/GenBank/DDBJ whole genome shotgun (WGS) entry which is preliminary data.</text>
</comment>
<accession>A0A9J5YEE9</accession>
<dbReference type="EMBL" id="JACXVP010000006">
    <property type="protein sequence ID" value="KAG5599115.1"/>
    <property type="molecule type" value="Genomic_DNA"/>
</dbReference>
<protein>
    <submittedName>
        <fullName evidence="1">Uncharacterized protein</fullName>
    </submittedName>
</protein>
<dbReference type="Proteomes" id="UP000824120">
    <property type="component" value="Chromosome 6"/>
</dbReference>
<proteinExistence type="predicted"/>
<dbReference type="AlphaFoldDB" id="A0A9J5YEE9"/>
<evidence type="ECO:0000313" key="2">
    <source>
        <dbReference type="Proteomes" id="UP000824120"/>
    </source>
</evidence>
<organism evidence="1 2">
    <name type="scientific">Solanum commersonii</name>
    <name type="common">Commerson's wild potato</name>
    <name type="synonym">Commerson's nightshade</name>
    <dbReference type="NCBI Taxonomy" id="4109"/>
    <lineage>
        <taxon>Eukaryota</taxon>
        <taxon>Viridiplantae</taxon>
        <taxon>Streptophyta</taxon>
        <taxon>Embryophyta</taxon>
        <taxon>Tracheophyta</taxon>
        <taxon>Spermatophyta</taxon>
        <taxon>Magnoliopsida</taxon>
        <taxon>eudicotyledons</taxon>
        <taxon>Gunneridae</taxon>
        <taxon>Pentapetalae</taxon>
        <taxon>asterids</taxon>
        <taxon>lamiids</taxon>
        <taxon>Solanales</taxon>
        <taxon>Solanaceae</taxon>
        <taxon>Solanoideae</taxon>
        <taxon>Solaneae</taxon>
        <taxon>Solanum</taxon>
    </lineage>
</organism>